<gene>
    <name evidence="1" type="ORF">SCALOS_LOCUS3150</name>
</gene>
<sequence>MSVFDKIKERTKEYNFTAEEIEVLNRAKAKVSMHMRMGSLAGLVVGGVIAKVQKLRIAGTIWLCF</sequence>
<organism evidence="1 2">
    <name type="scientific">Scutellospora calospora</name>
    <dbReference type="NCBI Taxonomy" id="85575"/>
    <lineage>
        <taxon>Eukaryota</taxon>
        <taxon>Fungi</taxon>
        <taxon>Fungi incertae sedis</taxon>
        <taxon>Mucoromycota</taxon>
        <taxon>Glomeromycotina</taxon>
        <taxon>Glomeromycetes</taxon>
        <taxon>Diversisporales</taxon>
        <taxon>Gigasporaceae</taxon>
        <taxon>Scutellospora</taxon>
    </lineage>
</organism>
<dbReference type="EMBL" id="CAJVPM010003267">
    <property type="protein sequence ID" value="CAG8498891.1"/>
    <property type="molecule type" value="Genomic_DNA"/>
</dbReference>
<dbReference type="Proteomes" id="UP000789860">
    <property type="component" value="Unassembled WGS sequence"/>
</dbReference>
<proteinExistence type="predicted"/>
<feature type="non-terminal residue" evidence="1">
    <location>
        <position position="65"/>
    </location>
</feature>
<accession>A0ACA9KXB9</accession>
<protein>
    <submittedName>
        <fullName evidence="1">10300_t:CDS:1</fullName>
    </submittedName>
</protein>
<name>A0ACA9KXB9_9GLOM</name>
<reference evidence="1" key="1">
    <citation type="submission" date="2021-06" db="EMBL/GenBank/DDBJ databases">
        <authorList>
            <person name="Kallberg Y."/>
            <person name="Tangrot J."/>
            <person name="Rosling A."/>
        </authorList>
    </citation>
    <scope>NUCLEOTIDE SEQUENCE</scope>
    <source>
        <strain evidence="1">AU212A</strain>
    </source>
</reference>
<evidence type="ECO:0000313" key="2">
    <source>
        <dbReference type="Proteomes" id="UP000789860"/>
    </source>
</evidence>
<keyword evidence="2" id="KW-1185">Reference proteome</keyword>
<evidence type="ECO:0000313" key="1">
    <source>
        <dbReference type="EMBL" id="CAG8498891.1"/>
    </source>
</evidence>
<comment type="caution">
    <text evidence="1">The sequence shown here is derived from an EMBL/GenBank/DDBJ whole genome shotgun (WGS) entry which is preliminary data.</text>
</comment>